<dbReference type="Proteomes" id="UP000827872">
    <property type="component" value="Linkage Group LG05"/>
</dbReference>
<name>A0ACB8F5R6_9SAUR</name>
<sequence length="210" mass="20970">MAENKGGGGGGGGEGAGEAAPAGGCPELSAATAAVVVTSAATVVSPPPPAPAPPDERESPAAVVLAADKGPGEAEAAAPVVVSGGSVSGTVPAPLGPSPAPPALSSAAPGPLSLLDTCTECTQSLQSREAEPKLLPCLHSFCRRCLPEPERQLNVPVPGGANGDIQQGEWEDSGHGQWVGRPELLERRVRGVHLKGDRHCFAPRMPLLVT</sequence>
<organism evidence="1 2">
    <name type="scientific">Sphaerodactylus townsendi</name>
    <dbReference type="NCBI Taxonomy" id="933632"/>
    <lineage>
        <taxon>Eukaryota</taxon>
        <taxon>Metazoa</taxon>
        <taxon>Chordata</taxon>
        <taxon>Craniata</taxon>
        <taxon>Vertebrata</taxon>
        <taxon>Euteleostomi</taxon>
        <taxon>Lepidosauria</taxon>
        <taxon>Squamata</taxon>
        <taxon>Bifurcata</taxon>
        <taxon>Gekkota</taxon>
        <taxon>Sphaerodactylidae</taxon>
        <taxon>Sphaerodactylus</taxon>
    </lineage>
</organism>
<dbReference type="EMBL" id="CM037618">
    <property type="protein sequence ID" value="KAH8000419.1"/>
    <property type="molecule type" value="Genomic_DNA"/>
</dbReference>
<keyword evidence="2" id="KW-1185">Reference proteome</keyword>
<proteinExistence type="predicted"/>
<comment type="caution">
    <text evidence="1">The sequence shown here is derived from an EMBL/GenBank/DDBJ whole genome shotgun (WGS) entry which is preliminary data.</text>
</comment>
<protein>
    <submittedName>
        <fullName evidence="1">Uncharacterized protein</fullName>
    </submittedName>
</protein>
<evidence type="ECO:0000313" key="2">
    <source>
        <dbReference type="Proteomes" id="UP000827872"/>
    </source>
</evidence>
<evidence type="ECO:0000313" key="1">
    <source>
        <dbReference type="EMBL" id="KAH8000419.1"/>
    </source>
</evidence>
<accession>A0ACB8F5R6</accession>
<reference evidence="1" key="1">
    <citation type="submission" date="2021-08" db="EMBL/GenBank/DDBJ databases">
        <title>The first chromosome-level gecko genome reveals the dynamic sex chromosomes of Neotropical dwarf geckos (Sphaerodactylidae: Sphaerodactylus).</title>
        <authorList>
            <person name="Pinto B.J."/>
            <person name="Keating S.E."/>
            <person name="Gamble T."/>
        </authorList>
    </citation>
    <scope>NUCLEOTIDE SEQUENCE</scope>
    <source>
        <strain evidence="1">TG3544</strain>
    </source>
</reference>
<gene>
    <name evidence="1" type="ORF">K3G42_025335</name>
</gene>